<accession>A0ABW0AH15</accession>
<name>A0ABW0AH15_9ACTN</name>
<feature type="region of interest" description="Disordered" evidence="1">
    <location>
        <begin position="1"/>
        <end position="25"/>
    </location>
</feature>
<dbReference type="RefSeq" id="WP_344473622.1">
    <property type="nucleotide sequence ID" value="NZ_BAAASB010000003.1"/>
</dbReference>
<feature type="compositionally biased region" description="Basic and acidic residues" evidence="1">
    <location>
        <begin position="8"/>
        <end position="22"/>
    </location>
</feature>
<dbReference type="Proteomes" id="UP001596160">
    <property type="component" value="Unassembled WGS sequence"/>
</dbReference>
<evidence type="ECO:0008006" key="4">
    <source>
        <dbReference type="Google" id="ProtNLM"/>
    </source>
</evidence>
<sequence>MSMPLFHRKPETARRVPGRDGSRAGTGVEAVVGAHRIPEAFRALSSLPALHYADHFTLNTETAATPERWARAMFGDLPSPAERFIWRGLLGLRLSRGRSPDTVAGWRIAARGEDWIRLAAVSPLLAGELIVRSPRGQVSLSTFLHYRSGFGRTIWTPLSAVHRRLTPGLLRDAEAHVLKTLPG</sequence>
<evidence type="ECO:0000256" key="1">
    <source>
        <dbReference type="SAM" id="MobiDB-lite"/>
    </source>
</evidence>
<organism evidence="2 3">
    <name type="scientific">Streptomyces amakusaensis</name>
    <dbReference type="NCBI Taxonomy" id="67271"/>
    <lineage>
        <taxon>Bacteria</taxon>
        <taxon>Bacillati</taxon>
        <taxon>Actinomycetota</taxon>
        <taxon>Actinomycetes</taxon>
        <taxon>Kitasatosporales</taxon>
        <taxon>Streptomycetaceae</taxon>
        <taxon>Streptomyces</taxon>
    </lineage>
</organism>
<comment type="caution">
    <text evidence="2">The sequence shown here is derived from an EMBL/GenBank/DDBJ whole genome shotgun (WGS) entry which is preliminary data.</text>
</comment>
<gene>
    <name evidence="2" type="ORF">ACFPRH_04655</name>
</gene>
<dbReference type="EMBL" id="JBHSKP010000002">
    <property type="protein sequence ID" value="MFC5151019.1"/>
    <property type="molecule type" value="Genomic_DNA"/>
</dbReference>
<evidence type="ECO:0000313" key="3">
    <source>
        <dbReference type="Proteomes" id="UP001596160"/>
    </source>
</evidence>
<evidence type="ECO:0000313" key="2">
    <source>
        <dbReference type="EMBL" id="MFC5151019.1"/>
    </source>
</evidence>
<reference evidence="3" key="1">
    <citation type="journal article" date="2019" name="Int. J. Syst. Evol. Microbiol.">
        <title>The Global Catalogue of Microorganisms (GCM) 10K type strain sequencing project: providing services to taxonomists for standard genome sequencing and annotation.</title>
        <authorList>
            <consortium name="The Broad Institute Genomics Platform"/>
            <consortium name="The Broad Institute Genome Sequencing Center for Infectious Disease"/>
            <person name="Wu L."/>
            <person name="Ma J."/>
        </authorList>
    </citation>
    <scope>NUCLEOTIDE SEQUENCE [LARGE SCALE GENOMIC DNA]</scope>
    <source>
        <strain evidence="3">PCU 266</strain>
    </source>
</reference>
<keyword evidence="3" id="KW-1185">Reference proteome</keyword>
<protein>
    <recommendedName>
        <fullName evidence="4">DUF2867 domain-containing protein</fullName>
    </recommendedName>
</protein>
<proteinExistence type="predicted"/>